<protein>
    <submittedName>
        <fullName evidence="1">Uncharacterized protein</fullName>
    </submittedName>
</protein>
<proteinExistence type="predicted"/>
<reference evidence="1" key="1">
    <citation type="journal article" date="2013" name="J. Plant Res.">
        <title>Effect of fungi and light on seed germination of three Opuntia species from semiarid lands of central Mexico.</title>
        <authorList>
            <person name="Delgado-Sanchez P."/>
            <person name="Jimenez-Bremont J.F."/>
            <person name="Guerrero-Gonzalez Mde L."/>
            <person name="Flores J."/>
        </authorList>
    </citation>
    <scope>NUCLEOTIDE SEQUENCE</scope>
    <source>
        <tissue evidence="1">Cladode</tissue>
    </source>
</reference>
<dbReference type="Pfam" id="PF08695">
    <property type="entry name" value="Coa1"/>
    <property type="match status" value="1"/>
</dbReference>
<dbReference type="EMBL" id="GISG01107767">
    <property type="protein sequence ID" value="MBA4638032.1"/>
    <property type="molecule type" value="Transcribed_RNA"/>
</dbReference>
<sequence length="199" mass="21154">MPISICPVILCFLVFNLIEKFGTIILGGLCRASKAVNEDKSKSIGRKAVSTALICLTGGVALSAIDDLAIYHGCSSKAMEKASKNQEIIQAIGEPVVKGPWYSASLAVAHKRNSVSCTFPVSGPQGSGVLRLKAIHNGDDSWLSFLRPRDFDILILDAVLYIPGNEEAQRTVKINIADISPPACQSCTACPVPGNLSKQ</sequence>
<dbReference type="PANTHER" id="PTHR35114:SF1">
    <property type="entry name" value="CYTOCHROME OXIDASE COMPLEX ASSEMBLY PROTEIN"/>
    <property type="match status" value="1"/>
</dbReference>
<accession>A0A7C8Z9V9</accession>
<dbReference type="PANTHER" id="PTHR35114">
    <property type="entry name" value="CYTOCHROME OXIDASE COMPLEX ASSEMBLY PROTEIN"/>
    <property type="match status" value="1"/>
</dbReference>
<evidence type="ECO:0000313" key="1">
    <source>
        <dbReference type="EMBL" id="MBA4638032.1"/>
    </source>
</evidence>
<organism evidence="1">
    <name type="scientific">Opuntia streptacantha</name>
    <name type="common">Prickly pear cactus</name>
    <name type="synonym">Opuntia cardona</name>
    <dbReference type="NCBI Taxonomy" id="393608"/>
    <lineage>
        <taxon>Eukaryota</taxon>
        <taxon>Viridiplantae</taxon>
        <taxon>Streptophyta</taxon>
        <taxon>Embryophyta</taxon>
        <taxon>Tracheophyta</taxon>
        <taxon>Spermatophyta</taxon>
        <taxon>Magnoliopsida</taxon>
        <taxon>eudicotyledons</taxon>
        <taxon>Gunneridae</taxon>
        <taxon>Pentapetalae</taxon>
        <taxon>Caryophyllales</taxon>
        <taxon>Cactineae</taxon>
        <taxon>Cactaceae</taxon>
        <taxon>Opuntioideae</taxon>
        <taxon>Opuntia</taxon>
    </lineage>
</organism>
<name>A0A7C8Z9V9_OPUST</name>
<reference evidence="1" key="2">
    <citation type="submission" date="2020-07" db="EMBL/GenBank/DDBJ databases">
        <authorList>
            <person name="Vera ALvarez R."/>
            <person name="Arias-Moreno D.M."/>
            <person name="Jimenez-Jacinto V."/>
            <person name="Jimenez-Bremont J.F."/>
            <person name="Swaminathan K."/>
            <person name="Moose S.P."/>
            <person name="Guerrero-Gonzalez M.L."/>
            <person name="Marino-Ramirez L."/>
            <person name="Landsman D."/>
            <person name="Rodriguez-Kessler M."/>
            <person name="Delgado-Sanchez P."/>
        </authorList>
    </citation>
    <scope>NUCLEOTIDE SEQUENCE</scope>
    <source>
        <tissue evidence="1">Cladode</tissue>
    </source>
</reference>
<dbReference type="InterPro" id="IPR014807">
    <property type="entry name" value="Coa1"/>
</dbReference>
<dbReference type="AlphaFoldDB" id="A0A7C8Z9V9"/>